<name>A0A5S9IIN2_UABAM</name>
<accession>A0A5S9IIN2</accession>
<keyword evidence="3" id="KW-1185">Reference proteome</keyword>
<dbReference type="RefSeq" id="WP_151966527.1">
    <property type="nucleotide sequence ID" value="NZ_AP019860.1"/>
</dbReference>
<organism evidence="2 3">
    <name type="scientific">Uabimicrobium amorphum</name>
    <dbReference type="NCBI Taxonomy" id="2596890"/>
    <lineage>
        <taxon>Bacteria</taxon>
        <taxon>Pseudomonadati</taxon>
        <taxon>Planctomycetota</taxon>
        <taxon>Candidatus Uabimicrobiia</taxon>
        <taxon>Candidatus Uabimicrobiales</taxon>
        <taxon>Candidatus Uabimicrobiaceae</taxon>
        <taxon>Candidatus Uabimicrobium</taxon>
    </lineage>
</organism>
<feature type="transmembrane region" description="Helical" evidence="1">
    <location>
        <begin position="12"/>
        <end position="29"/>
    </location>
</feature>
<evidence type="ECO:0000313" key="3">
    <source>
        <dbReference type="Proteomes" id="UP000326354"/>
    </source>
</evidence>
<keyword evidence="1" id="KW-1133">Transmembrane helix</keyword>
<reference evidence="2 3" key="1">
    <citation type="submission" date="2019-08" db="EMBL/GenBank/DDBJ databases">
        <title>Complete genome sequence of Candidatus Uab amorphum.</title>
        <authorList>
            <person name="Shiratori T."/>
            <person name="Suzuki S."/>
            <person name="Kakizawa Y."/>
            <person name="Ishida K."/>
        </authorList>
    </citation>
    <scope>NUCLEOTIDE SEQUENCE [LARGE SCALE GENOMIC DNA]</scope>
    <source>
        <strain evidence="2 3">SRT547</strain>
    </source>
</reference>
<proteinExistence type="predicted"/>
<gene>
    <name evidence="2" type="ORF">UABAM_00620</name>
</gene>
<keyword evidence="1" id="KW-0812">Transmembrane</keyword>
<keyword evidence="1" id="KW-0472">Membrane</keyword>
<feature type="transmembrane region" description="Helical" evidence="1">
    <location>
        <begin position="49"/>
        <end position="65"/>
    </location>
</feature>
<dbReference type="KEGG" id="uam:UABAM_00620"/>
<evidence type="ECO:0000256" key="1">
    <source>
        <dbReference type="SAM" id="Phobius"/>
    </source>
</evidence>
<evidence type="ECO:0000313" key="2">
    <source>
        <dbReference type="EMBL" id="BBM82277.1"/>
    </source>
</evidence>
<dbReference type="EMBL" id="AP019860">
    <property type="protein sequence ID" value="BBM82277.1"/>
    <property type="molecule type" value="Genomic_DNA"/>
</dbReference>
<sequence length="188" mass="21542">MKNYWKRLLTKVGAVIFGIIVILYTFEMMFPDRVDWKTFFALTNTLVDAWGNIILMLIILAYLGYTRNVMMKSLAPFLNDLKSQSKDLSDAIIVSIDKINATMKSLEETLEASRQFVQSDEWRKELQSASDHLQKQLEELAQSAGLRDDAIELKNAIVESLAKANKAMDKLAESTEDLKVYLRNNQKK</sequence>
<dbReference type="Proteomes" id="UP000326354">
    <property type="component" value="Chromosome"/>
</dbReference>
<protein>
    <submittedName>
        <fullName evidence="2">Uncharacterized protein</fullName>
    </submittedName>
</protein>
<dbReference type="AlphaFoldDB" id="A0A5S9IIN2"/>